<feature type="chain" id="PRO_5046975093" evidence="2">
    <location>
        <begin position="21"/>
        <end position="815"/>
    </location>
</feature>
<gene>
    <name evidence="4" type="ORF">I5M32_13875</name>
</gene>
<dbReference type="PANTHER" id="PTHR37842">
    <property type="match status" value="1"/>
</dbReference>
<dbReference type="Proteomes" id="UP000660024">
    <property type="component" value="Unassembled WGS sequence"/>
</dbReference>
<feature type="signal peptide" evidence="2">
    <location>
        <begin position="1"/>
        <end position="20"/>
    </location>
</feature>
<dbReference type="Gene3D" id="3.20.20.520">
    <property type="entry name" value="Glycosyl hydrolase family 115"/>
    <property type="match status" value="1"/>
</dbReference>
<sequence length="815" mass="94403">MIKKIALLAFLFFFVICSFASTIKFKLANANSTANFYVDKNTDKLIKWALNDLAGDIKEISGKQVKITYVDKYQKNYEGVFIGTVDDGLMKSISPESKTALNGKWESFQIKQENKNLLVAGSDIRGTVYAIFKIAEEIGVSPWQWWADVKPLKQKKIDLILPDEGWQESPSVKFRGIFLNDEDFGLQPWAAKTFEPEVGDIGPRTYEKIFQLLLRLKANCIWPAMHKSTRSFFNVKGNHEMAEKYHIYVGTSHAEPMLRNNVDEWDEKKNGDFNYFTNKNKVQQYWKQRVEEAKSGYYIYTMGMRGIHDSGMEGGKNNQEKTAMLEQIIKDQRTLLSDVLHQPANKIPQVFIPYKEVLDLYNNGLEIPDDITLMWTDDNYGYIRHLSDEQEQKRNGGSGIYYHLSYWGRPHDYLWLSTTQPGLIWYEMSRAYQNGAKDIWIANVGDIKPAEYNIEFFMDLAWNINSIQKNTINAHLKNWAKREFGEQQAKETAEVMEEYYRLAMLRKPEFMGWSQTEPNTKTKASEFTRYNHNELQRRIDAYQALSEKVDGIKGHLNPEKSAAFFELVEYPVKASAMMNFKFLEYQKYLQSNNKNDLDKAKEAYEGIVSLTEKYNGLNNGKWNNMMQMNPRGLSAYEMPDFKLTDSTKTSSANLNVEPIAIQTNQFSKSTATGIFSWKTIEGLGYSDNTVTLFPFKNHKFDDQKPYLEYQFEIKKAGKYEIVIRCLPTHANNFDFKIGVQVDENPVKDFTINTRGRSEQWKTNVLRNSAQVNYIANFEKAGKKTLRIYVNHTGIVLDQIAIHPKAYPAYYEIPKS</sequence>
<dbReference type="Pfam" id="PF15979">
    <property type="entry name" value="Glyco_hydro_115"/>
    <property type="match status" value="1"/>
</dbReference>
<reference evidence="4 5" key="1">
    <citation type="submission" date="2020-12" db="EMBL/GenBank/DDBJ databases">
        <title>Bacterial novel species Pedobacter sp. SD-b isolated from soil.</title>
        <authorList>
            <person name="Jung H.-Y."/>
        </authorList>
    </citation>
    <scope>NUCLEOTIDE SEQUENCE [LARGE SCALE GENOMIC DNA]</scope>
    <source>
        <strain evidence="4 5">SD-b</strain>
    </source>
</reference>
<dbReference type="InterPro" id="IPR042301">
    <property type="entry name" value="GH115_sf"/>
</dbReference>
<dbReference type="RefSeq" id="WP_200587405.1">
    <property type="nucleotide sequence ID" value="NZ_JAEHFY010000021.1"/>
</dbReference>
<dbReference type="Gene3D" id="3.30.379.10">
    <property type="entry name" value="Chitobiase/beta-hexosaminidase domain 2-like"/>
    <property type="match status" value="1"/>
</dbReference>
<dbReference type="Pfam" id="PF17829">
    <property type="entry name" value="GH115_C"/>
    <property type="match status" value="1"/>
</dbReference>
<feature type="domain" description="Gylcosyl hydrolase 115 C-terminal" evidence="3">
    <location>
        <begin position="659"/>
        <end position="808"/>
    </location>
</feature>
<keyword evidence="2" id="KW-0732">Signal</keyword>
<dbReference type="EMBL" id="JAEHFY010000021">
    <property type="protein sequence ID" value="MBK0384053.1"/>
    <property type="molecule type" value="Genomic_DNA"/>
</dbReference>
<keyword evidence="1 4" id="KW-0378">Hydrolase</keyword>
<evidence type="ECO:0000313" key="5">
    <source>
        <dbReference type="Proteomes" id="UP000660024"/>
    </source>
</evidence>
<evidence type="ECO:0000313" key="4">
    <source>
        <dbReference type="EMBL" id="MBK0384053.1"/>
    </source>
</evidence>
<accession>A0ABS1BML5</accession>
<comment type="caution">
    <text evidence="4">The sequence shown here is derived from an EMBL/GenBank/DDBJ whole genome shotgun (WGS) entry which is preliminary data.</text>
</comment>
<dbReference type="InterPro" id="IPR031924">
    <property type="entry name" value="GH115"/>
</dbReference>
<dbReference type="PANTHER" id="PTHR37842:SF2">
    <property type="entry name" value="GYLCOSYL HYDROLASE 115 C-TERMINAL DOMAIN-CONTAINING PROTEIN"/>
    <property type="match status" value="1"/>
</dbReference>
<proteinExistence type="predicted"/>
<keyword evidence="5" id="KW-1185">Reference proteome</keyword>
<dbReference type="GO" id="GO:0016787">
    <property type="term" value="F:hydrolase activity"/>
    <property type="evidence" value="ECO:0007669"/>
    <property type="project" value="UniProtKB-KW"/>
</dbReference>
<organism evidence="4 5">
    <name type="scientific">Pedobacter segetis</name>
    <dbReference type="NCBI Taxonomy" id="2793069"/>
    <lineage>
        <taxon>Bacteria</taxon>
        <taxon>Pseudomonadati</taxon>
        <taxon>Bacteroidota</taxon>
        <taxon>Sphingobacteriia</taxon>
        <taxon>Sphingobacteriales</taxon>
        <taxon>Sphingobacteriaceae</taxon>
        <taxon>Pedobacter</taxon>
    </lineage>
</organism>
<dbReference type="InterPro" id="IPR029018">
    <property type="entry name" value="Hex-like_dom2"/>
</dbReference>
<evidence type="ECO:0000256" key="1">
    <source>
        <dbReference type="ARBA" id="ARBA00022801"/>
    </source>
</evidence>
<dbReference type="InterPro" id="IPR041437">
    <property type="entry name" value="GH115_C"/>
</dbReference>
<name>A0ABS1BML5_9SPHI</name>
<dbReference type="Gene3D" id="2.60.120.1620">
    <property type="match status" value="1"/>
</dbReference>
<evidence type="ECO:0000259" key="3">
    <source>
        <dbReference type="Pfam" id="PF17829"/>
    </source>
</evidence>
<protein>
    <submittedName>
        <fullName evidence="4">Glycosyl hydrolase 115 family protein</fullName>
    </submittedName>
</protein>
<dbReference type="Gene3D" id="1.20.58.2150">
    <property type="match status" value="1"/>
</dbReference>
<evidence type="ECO:0000256" key="2">
    <source>
        <dbReference type="SAM" id="SignalP"/>
    </source>
</evidence>
<dbReference type="SUPFAM" id="SSF55545">
    <property type="entry name" value="beta-N-acetylhexosaminidase-like domain"/>
    <property type="match status" value="1"/>
</dbReference>